<sequence length="113" mass="12369">MNFLLKVVIYMTVLHGIHLLLDGLDYSTILAPVGVVLFLATVGHFADRWVLPLLGNPLSTLAGGSFMVAVIWGSQFLFPGSHVRFPVALLAGVVLGGVEYRMHRDILGRKERV</sequence>
<dbReference type="RefSeq" id="WP_076526095.1">
    <property type="nucleotide sequence ID" value="NZ_CP048103.1"/>
</dbReference>
<dbReference type="EMBL" id="FTOD01000012">
    <property type="protein sequence ID" value="SIT09212.1"/>
    <property type="molecule type" value="Genomic_DNA"/>
</dbReference>
<feature type="transmembrane region" description="Helical" evidence="1">
    <location>
        <begin position="83"/>
        <end position="102"/>
    </location>
</feature>
<keyword evidence="1" id="KW-0812">Transmembrane</keyword>
<evidence type="ECO:0000313" key="2">
    <source>
        <dbReference type="EMBL" id="SIT09212.1"/>
    </source>
</evidence>
<reference evidence="3" key="1">
    <citation type="submission" date="2017-01" db="EMBL/GenBank/DDBJ databases">
        <authorList>
            <person name="Varghese N."/>
            <person name="Submissions S."/>
        </authorList>
    </citation>
    <scope>NUCLEOTIDE SEQUENCE [LARGE SCALE GENOMIC DNA]</scope>
    <source>
        <strain evidence="3">DSM 45196</strain>
    </source>
</reference>
<proteinExistence type="predicted"/>
<gene>
    <name evidence="2" type="ORF">SAMN05421790_11261</name>
</gene>
<feature type="transmembrane region" description="Helical" evidence="1">
    <location>
        <begin position="58"/>
        <end position="77"/>
    </location>
</feature>
<keyword evidence="3" id="KW-1185">Reference proteome</keyword>
<organism evidence="2 3">
    <name type="scientific">Kroppenstedtia eburnea</name>
    <dbReference type="NCBI Taxonomy" id="714067"/>
    <lineage>
        <taxon>Bacteria</taxon>
        <taxon>Bacillati</taxon>
        <taxon>Bacillota</taxon>
        <taxon>Bacilli</taxon>
        <taxon>Bacillales</taxon>
        <taxon>Thermoactinomycetaceae</taxon>
        <taxon>Kroppenstedtia</taxon>
    </lineage>
</organism>
<protein>
    <recommendedName>
        <fullName evidence="4">4 TMS phage holin, superfamily IV</fullName>
    </recommendedName>
</protein>
<accession>A0A1N7PF22</accession>
<feature type="transmembrane region" description="Helical" evidence="1">
    <location>
        <begin position="29"/>
        <end position="46"/>
    </location>
</feature>
<keyword evidence="1" id="KW-1133">Transmembrane helix</keyword>
<dbReference type="OrthoDB" id="2989367at2"/>
<evidence type="ECO:0008006" key="4">
    <source>
        <dbReference type="Google" id="ProtNLM"/>
    </source>
</evidence>
<dbReference type="AlphaFoldDB" id="A0A1N7PF22"/>
<name>A0A1N7PF22_9BACL</name>
<evidence type="ECO:0000256" key="1">
    <source>
        <dbReference type="SAM" id="Phobius"/>
    </source>
</evidence>
<dbReference type="Proteomes" id="UP000186795">
    <property type="component" value="Unassembled WGS sequence"/>
</dbReference>
<evidence type="ECO:0000313" key="3">
    <source>
        <dbReference type="Proteomes" id="UP000186795"/>
    </source>
</evidence>
<keyword evidence="1" id="KW-0472">Membrane</keyword>